<evidence type="ECO:0000256" key="1">
    <source>
        <dbReference type="ARBA" id="ARBA00004141"/>
    </source>
</evidence>
<organism evidence="8 9">
    <name type="scientific">Patella caerulea</name>
    <name type="common">Rayed Mediterranean limpet</name>
    <dbReference type="NCBI Taxonomy" id="87958"/>
    <lineage>
        <taxon>Eukaryota</taxon>
        <taxon>Metazoa</taxon>
        <taxon>Spiralia</taxon>
        <taxon>Lophotrochozoa</taxon>
        <taxon>Mollusca</taxon>
        <taxon>Gastropoda</taxon>
        <taxon>Patellogastropoda</taxon>
        <taxon>Patelloidea</taxon>
        <taxon>Patellidae</taxon>
        <taxon>Patella</taxon>
    </lineage>
</organism>
<feature type="transmembrane region" description="Helical" evidence="6">
    <location>
        <begin position="401"/>
        <end position="420"/>
    </location>
</feature>
<protein>
    <recommendedName>
        <fullName evidence="7">Major facilitator superfamily (MFS) profile domain-containing protein</fullName>
    </recommendedName>
</protein>
<dbReference type="AlphaFoldDB" id="A0AAN8JJC5"/>
<dbReference type="Proteomes" id="UP001347796">
    <property type="component" value="Unassembled WGS sequence"/>
</dbReference>
<dbReference type="InterPro" id="IPR011701">
    <property type="entry name" value="MFS"/>
</dbReference>
<feature type="transmembrane region" description="Helical" evidence="6">
    <location>
        <begin position="68"/>
        <end position="88"/>
    </location>
</feature>
<feature type="transmembrane region" description="Helical" evidence="6">
    <location>
        <begin position="372"/>
        <end position="394"/>
    </location>
</feature>
<dbReference type="EMBL" id="JAZGQO010000009">
    <property type="protein sequence ID" value="KAK6178547.1"/>
    <property type="molecule type" value="Genomic_DNA"/>
</dbReference>
<dbReference type="PANTHER" id="PTHR23511:SF34">
    <property type="entry name" value="SYNAPTIC VESICLE GLYCOPROTEIN 2"/>
    <property type="match status" value="1"/>
</dbReference>
<dbReference type="PROSITE" id="PS50850">
    <property type="entry name" value="MFS"/>
    <property type="match status" value="1"/>
</dbReference>
<feature type="transmembrane region" description="Helical" evidence="6">
    <location>
        <begin position="159"/>
        <end position="181"/>
    </location>
</feature>
<evidence type="ECO:0000256" key="6">
    <source>
        <dbReference type="SAM" id="Phobius"/>
    </source>
</evidence>
<feature type="transmembrane region" description="Helical" evidence="6">
    <location>
        <begin position="459"/>
        <end position="483"/>
    </location>
</feature>
<feature type="domain" description="Major facilitator superfamily (MFS) profile" evidence="7">
    <location>
        <begin position="34"/>
        <end position="513"/>
    </location>
</feature>
<evidence type="ECO:0000256" key="5">
    <source>
        <dbReference type="ARBA" id="ARBA00023136"/>
    </source>
</evidence>
<proteinExistence type="predicted"/>
<keyword evidence="4 6" id="KW-1133">Transmembrane helix</keyword>
<feature type="transmembrane region" description="Helical" evidence="6">
    <location>
        <begin position="489"/>
        <end position="508"/>
    </location>
</feature>
<reference evidence="8 9" key="1">
    <citation type="submission" date="2024-01" db="EMBL/GenBank/DDBJ databases">
        <title>The genome of the rayed Mediterranean limpet Patella caerulea (Linnaeus, 1758).</title>
        <authorList>
            <person name="Anh-Thu Weber A."/>
            <person name="Halstead-Nussloch G."/>
        </authorList>
    </citation>
    <scope>NUCLEOTIDE SEQUENCE [LARGE SCALE GENOMIC DNA]</scope>
    <source>
        <strain evidence="8">AATW-2023a</strain>
        <tissue evidence="8">Whole specimen</tissue>
    </source>
</reference>
<keyword evidence="2" id="KW-0813">Transport</keyword>
<feature type="transmembrane region" description="Helical" evidence="6">
    <location>
        <begin position="306"/>
        <end position="331"/>
    </location>
</feature>
<feature type="transmembrane region" description="Helical" evidence="6">
    <location>
        <begin position="100"/>
        <end position="119"/>
    </location>
</feature>
<comment type="subcellular location">
    <subcellularLocation>
        <location evidence="1">Membrane</location>
        <topology evidence="1">Multi-pass membrane protein</topology>
    </subcellularLocation>
</comment>
<evidence type="ECO:0000256" key="3">
    <source>
        <dbReference type="ARBA" id="ARBA00022692"/>
    </source>
</evidence>
<evidence type="ECO:0000313" key="9">
    <source>
        <dbReference type="Proteomes" id="UP001347796"/>
    </source>
</evidence>
<evidence type="ECO:0000259" key="7">
    <source>
        <dbReference type="PROSITE" id="PS50850"/>
    </source>
</evidence>
<dbReference type="SUPFAM" id="SSF103473">
    <property type="entry name" value="MFS general substrate transporter"/>
    <property type="match status" value="1"/>
</dbReference>
<evidence type="ECO:0000256" key="4">
    <source>
        <dbReference type="ARBA" id="ARBA00022989"/>
    </source>
</evidence>
<dbReference type="GO" id="GO:0016020">
    <property type="term" value="C:membrane"/>
    <property type="evidence" value="ECO:0007669"/>
    <property type="project" value="UniProtKB-SubCell"/>
</dbReference>
<dbReference type="Pfam" id="PF07690">
    <property type="entry name" value="MFS_1"/>
    <property type="match status" value="1"/>
</dbReference>
<dbReference type="InterPro" id="IPR020846">
    <property type="entry name" value="MFS_dom"/>
</dbReference>
<gene>
    <name evidence="8" type="ORF">SNE40_013314</name>
</gene>
<dbReference type="Gene3D" id="1.20.1250.20">
    <property type="entry name" value="MFS general substrate transporter like domains"/>
    <property type="match status" value="1"/>
</dbReference>
<evidence type="ECO:0000256" key="2">
    <source>
        <dbReference type="ARBA" id="ARBA00022448"/>
    </source>
</evidence>
<name>A0AAN8JJC5_PATCE</name>
<keyword evidence="9" id="KW-1185">Reference proteome</keyword>
<feature type="transmembrane region" description="Helical" evidence="6">
    <location>
        <begin position="426"/>
        <end position="447"/>
    </location>
</feature>
<dbReference type="InterPro" id="IPR036259">
    <property type="entry name" value="MFS_trans_sf"/>
</dbReference>
<dbReference type="PANTHER" id="PTHR23511">
    <property type="entry name" value="SYNAPTIC VESICLE GLYCOPROTEIN 2"/>
    <property type="match status" value="1"/>
</dbReference>
<feature type="transmembrane region" description="Helical" evidence="6">
    <location>
        <begin position="32"/>
        <end position="56"/>
    </location>
</feature>
<keyword evidence="5 6" id="KW-0472">Membrane</keyword>
<keyword evidence="3 6" id="KW-0812">Transmembrane</keyword>
<feature type="transmembrane region" description="Helical" evidence="6">
    <location>
        <begin position="125"/>
        <end position="147"/>
    </location>
</feature>
<dbReference type="GO" id="GO:0022857">
    <property type="term" value="F:transmembrane transporter activity"/>
    <property type="evidence" value="ECO:0007669"/>
    <property type="project" value="InterPro"/>
</dbReference>
<accession>A0AAN8JJC5</accession>
<feature type="transmembrane region" description="Helical" evidence="6">
    <location>
        <begin position="196"/>
        <end position="218"/>
    </location>
</feature>
<comment type="caution">
    <text evidence="8">The sequence shown here is derived from an EMBL/GenBank/DDBJ whole genome shotgun (WGS) entry which is preliminary data.</text>
</comment>
<evidence type="ECO:0000313" key="8">
    <source>
        <dbReference type="EMBL" id="KAK6178547.1"/>
    </source>
</evidence>
<sequence>MTIDDDTDIVKKDGEYVYEDVINIIGYGKFSFFLFLFCCLAAMADAIEILSLSMVMPTAVCDLNLTTFIRGWIDASVFIGMFFGGLIWGPIGDITGRRAALLASLTVNWVCALTSSFVFGYREFLALRILSGCGIGGSVPVIFSYFAEFQHKSHRGTMLSILTLLWMSGNVVESGLAWIILPDNVGFTTSVIDYRGWRLFICLCAVPSFVSVIAFIFMPESPKYLLQQGREDEAIQILQKIYKMNNGKDLFEIKKLVIGVTEKDQLINNTTDTIPNQSSNFCIFSRCFNTIIAIFSKLASLFNRHYALTTILLSIICCTFSFGYYGMFMWFPELFLRSEKSMASVCSYKQTTNVTHSSIIDDPDCSGPSNTVYIQTFIIMTASLVGCILPIILLDKIGRNTLLRVMLLISGSSIFFLWLARSTTSILIISCVFTFCSTTIWCVLDILPLEMYPTELRSTAFGAILAFVRVFATLANVIFGTLMDSNCSVIMLLTSGLAVIGGLASLKLTDMTKKDIN</sequence>